<proteinExistence type="predicted"/>
<organism evidence="2">
    <name type="scientific">marine sediment metagenome</name>
    <dbReference type="NCBI Taxonomy" id="412755"/>
    <lineage>
        <taxon>unclassified sequences</taxon>
        <taxon>metagenomes</taxon>
        <taxon>ecological metagenomes</taxon>
    </lineage>
</organism>
<protein>
    <recommendedName>
        <fullName evidence="1">Putative regulatory protein FmdB zinc ribbon domain-containing protein</fullName>
    </recommendedName>
</protein>
<dbReference type="AlphaFoldDB" id="A0A0F9G3P7"/>
<dbReference type="SMART" id="SM00834">
    <property type="entry name" value="CxxC_CXXC_SSSS"/>
    <property type="match status" value="1"/>
</dbReference>
<evidence type="ECO:0000313" key="2">
    <source>
        <dbReference type="EMBL" id="KKL85101.1"/>
    </source>
</evidence>
<dbReference type="InterPro" id="IPR013429">
    <property type="entry name" value="Regulatory_FmdB_Zinc_ribbon"/>
</dbReference>
<dbReference type="EMBL" id="LAZR01021501">
    <property type="protein sequence ID" value="KKL85101.1"/>
    <property type="molecule type" value="Genomic_DNA"/>
</dbReference>
<accession>A0A0F9G3P7</accession>
<sequence length="107" mass="11999">MPIYEYGCSDCRKALERYESLIDNKEPPICCERQMEKKFSIASFDFRGSGFYQNDYGNGAHKLGVTEQAQRASIDCEKAGIVATEAKPAGPRLADKLVKHSREVYGN</sequence>
<dbReference type="NCBIfam" id="TIGR02605">
    <property type="entry name" value="CxxC_CxxC_SSSS"/>
    <property type="match status" value="1"/>
</dbReference>
<name>A0A0F9G3P7_9ZZZZ</name>
<feature type="domain" description="Putative regulatory protein FmdB zinc ribbon" evidence="1">
    <location>
        <begin position="1"/>
        <end position="40"/>
    </location>
</feature>
<gene>
    <name evidence="2" type="ORF">LCGC14_1958090</name>
</gene>
<reference evidence="2" key="1">
    <citation type="journal article" date="2015" name="Nature">
        <title>Complex archaea that bridge the gap between prokaryotes and eukaryotes.</title>
        <authorList>
            <person name="Spang A."/>
            <person name="Saw J.H."/>
            <person name="Jorgensen S.L."/>
            <person name="Zaremba-Niedzwiedzka K."/>
            <person name="Martijn J."/>
            <person name="Lind A.E."/>
            <person name="van Eijk R."/>
            <person name="Schleper C."/>
            <person name="Guy L."/>
            <person name="Ettema T.J."/>
        </authorList>
    </citation>
    <scope>NUCLEOTIDE SEQUENCE</scope>
</reference>
<evidence type="ECO:0000259" key="1">
    <source>
        <dbReference type="SMART" id="SM00834"/>
    </source>
</evidence>
<comment type="caution">
    <text evidence="2">The sequence shown here is derived from an EMBL/GenBank/DDBJ whole genome shotgun (WGS) entry which is preliminary data.</text>
</comment>